<evidence type="ECO:0000313" key="2">
    <source>
        <dbReference type="EMBL" id="GMS88965.1"/>
    </source>
</evidence>
<reference evidence="2" key="1">
    <citation type="submission" date="2023-10" db="EMBL/GenBank/DDBJ databases">
        <title>Genome assembly of Pristionchus species.</title>
        <authorList>
            <person name="Yoshida K."/>
            <person name="Sommer R.J."/>
        </authorList>
    </citation>
    <scope>NUCLEOTIDE SEQUENCE</scope>
    <source>
        <strain evidence="2">RS0144</strain>
    </source>
</reference>
<organism evidence="2 3">
    <name type="scientific">Pristionchus entomophagus</name>
    <dbReference type="NCBI Taxonomy" id="358040"/>
    <lineage>
        <taxon>Eukaryota</taxon>
        <taxon>Metazoa</taxon>
        <taxon>Ecdysozoa</taxon>
        <taxon>Nematoda</taxon>
        <taxon>Chromadorea</taxon>
        <taxon>Rhabditida</taxon>
        <taxon>Rhabditina</taxon>
        <taxon>Diplogasteromorpha</taxon>
        <taxon>Diplogasteroidea</taxon>
        <taxon>Neodiplogasteridae</taxon>
        <taxon>Pristionchus</taxon>
    </lineage>
</organism>
<dbReference type="EMBL" id="BTSX01000003">
    <property type="protein sequence ID" value="GMS88965.1"/>
    <property type="molecule type" value="Genomic_DNA"/>
</dbReference>
<keyword evidence="3" id="KW-1185">Reference proteome</keyword>
<keyword evidence="1" id="KW-0472">Membrane</keyword>
<gene>
    <name evidence="2" type="ORF">PENTCL1PPCAC_11140</name>
</gene>
<accession>A0AAV5T9D7</accession>
<proteinExistence type="predicted"/>
<sequence>MSCSETRLDFNDLSSEVERGMRDPVYKIEIDEGKVVEYGKYKCVPDKLHFFYTAKFTLQPHEGLYLLDSPTCKDSKLTVQFASRQDKDRVEISHLGSITYKEFSCLDSNDAPYLWPRILKMDDKCFEAWKDCIEPKWWNEKYPCGTEGHELVFTTITGSDSNPYNFHWLKDNFFECSENGKILNTDTKGIKRVMKMDTNEKIVCRMPQSCPPLMSGPSTDYGCDQRSNCEVNASLIPTTHLSSFDGRCSHQDLILKIVQKKSTSEKKGIELSWIECKFGDWHYSLLDGSMANGEIENVVIDERTNFVCEGRDDFSFCPLPHYNCEGEIAKNGCKQANINPKTKRLTCEDGMELVLRILYDNQPEEIKLINDDMICNPRTGKWSSAKEPFIEAEEGVRWRSFLVCALKTCTTHFPNTYNCPPYNNCSTIEKPGYWLYARCPLHSQLMYQSNAQPVPVRNLHCDHLTNQNPTTIGTWKFTIEDVSDLQSAGFTKEEYFVCQEIQVERAEGWTKLKGRPQILENTSPECRPKKLDSICFHEQDICMPVQKMPADSNGVVRWKCEDGWRMWYYETDDLERIEIDRLECTPSKDSPFWKVNKKNNTMTFIPTVHSNFVCLSGQSVQPKKEKTKKDDDKEEEKEEEKWEWPIAIVETMALFTSLLIFSLSAGILIWVHRKQERKKKEDQSKEDR</sequence>
<keyword evidence="1" id="KW-0812">Transmembrane</keyword>
<comment type="caution">
    <text evidence="2">The sequence shown here is derived from an EMBL/GenBank/DDBJ whole genome shotgun (WGS) entry which is preliminary data.</text>
</comment>
<evidence type="ECO:0000256" key="1">
    <source>
        <dbReference type="SAM" id="Phobius"/>
    </source>
</evidence>
<protein>
    <submittedName>
        <fullName evidence="2">Uncharacterized protein</fullName>
    </submittedName>
</protein>
<evidence type="ECO:0000313" key="3">
    <source>
        <dbReference type="Proteomes" id="UP001432027"/>
    </source>
</evidence>
<dbReference type="Proteomes" id="UP001432027">
    <property type="component" value="Unassembled WGS sequence"/>
</dbReference>
<feature type="transmembrane region" description="Helical" evidence="1">
    <location>
        <begin position="652"/>
        <end position="671"/>
    </location>
</feature>
<dbReference type="AlphaFoldDB" id="A0AAV5T9D7"/>
<keyword evidence="1" id="KW-1133">Transmembrane helix</keyword>
<name>A0AAV5T9D7_9BILA</name>